<evidence type="ECO:0000313" key="2">
    <source>
        <dbReference type="Proteomes" id="UP000887013"/>
    </source>
</evidence>
<accession>A0A8X6NYZ9</accession>
<dbReference type="Proteomes" id="UP000887013">
    <property type="component" value="Unassembled WGS sequence"/>
</dbReference>
<organism evidence="1 2">
    <name type="scientific">Nephila pilipes</name>
    <name type="common">Giant wood spider</name>
    <name type="synonym">Nephila maculata</name>
    <dbReference type="NCBI Taxonomy" id="299642"/>
    <lineage>
        <taxon>Eukaryota</taxon>
        <taxon>Metazoa</taxon>
        <taxon>Ecdysozoa</taxon>
        <taxon>Arthropoda</taxon>
        <taxon>Chelicerata</taxon>
        <taxon>Arachnida</taxon>
        <taxon>Araneae</taxon>
        <taxon>Araneomorphae</taxon>
        <taxon>Entelegynae</taxon>
        <taxon>Araneoidea</taxon>
        <taxon>Nephilidae</taxon>
        <taxon>Nephila</taxon>
    </lineage>
</organism>
<dbReference type="AlphaFoldDB" id="A0A8X6NYZ9"/>
<sequence>MSILISSACFVKNNSVSSWKASLGRELVIGPTAVVAGFTEDSPFLPQHLRSKEEVVGLLRASLVFMFDAMPRAQYEVDKPYAPQH</sequence>
<dbReference type="EMBL" id="BMAW01015084">
    <property type="protein sequence ID" value="GFT41896.1"/>
    <property type="molecule type" value="Genomic_DNA"/>
</dbReference>
<evidence type="ECO:0000313" key="1">
    <source>
        <dbReference type="EMBL" id="GFT41896.1"/>
    </source>
</evidence>
<gene>
    <name evidence="1" type="ORF">NPIL_551151</name>
</gene>
<proteinExistence type="predicted"/>
<keyword evidence="2" id="KW-1185">Reference proteome</keyword>
<protein>
    <submittedName>
        <fullName evidence="1">Uncharacterized protein</fullName>
    </submittedName>
</protein>
<name>A0A8X6NYZ9_NEPPI</name>
<comment type="caution">
    <text evidence="1">The sequence shown here is derived from an EMBL/GenBank/DDBJ whole genome shotgun (WGS) entry which is preliminary data.</text>
</comment>
<reference evidence="1" key="1">
    <citation type="submission" date="2020-08" db="EMBL/GenBank/DDBJ databases">
        <title>Multicomponent nature underlies the extraordinary mechanical properties of spider dragline silk.</title>
        <authorList>
            <person name="Kono N."/>
            <person name="Nakamura H."/>
            <person name="Mori M."/>
            <person name="Yoshida Y."/>
            <person name="Ohtoshi R."/>
            <person name="Malay A.D."/>
            <person name="Moran D.A.P."/>
            <person name="Tomita M."/>
            <person name="Numata K."/>
            <person name="Arakawa K."/>
        </authorList>
    </citation>
    <scope>NUCLEOTIDE SEQUENCE</scope>
</reference>